<dbReference type="GO" id="GO:0022857">
    <property type="term" value="F:transmembrane transporter activity"/>
    <property type="evidence" value="ECO:0007669"/>
    <property type="project" value="InterPro"/>
</dbReference>
<gene>
    <name evidence="7" type="ORF">H9815_03030</name>
</gene>
<feature type="transmembrane region" description="Helical" evidence="5">
    <location>
        <begin position="46"/>
        <end position="67"/>
    </location>
</feature>
<evidence type="ECO:0000256" key="1">
    <source>
        <dbReference type="ARBA" id="ARBA00004651"/>
    </source>
</evidence>
<feature type="transmembrane region" description="Helical" evidence="5">
    <location>
        <begin position="103"/>
        <end position="125"/>
    </location>
</feature>
<dbReference type="PANTHER" id="PTHR23523:SF2">
    <property type="entry name" value="2-NITROIMIDAZOLE TRANSPORTER"/>
    <property type="match status" value="1"/>
</dbReference>
<reference evidence="7" key="2">
    <citation type="submission" date="2021-04" db="EMBL/GenBank/DDBJ databases">
        <authorList>
            <person name="Gilroy R."/>
        </authorList>
    </citation>
    <scope>NUCLEOTIDE SEQUENCE</scope>
    <source>
        <strain evidence="7">ChiGjej4B4-7305</strain>
    </source>
</reference>
<evidence type="ECO:0000313" key="8">
    <source>
        <dbReference type="Proteomes" id="UP000824037"/>
    </source>
</evidence>
<proteinExistence type="predicted"/>
<dbReference type="Pfam" id="PF07690">
    <property type="entry name" value="MFS_1"/>
    <property type="match status" value="1"/>
</dbReference>
<dbReference type="Proteomes" id="UP000824037">
    <property type="component" value="Unassembled WGS sequence"/>
</dbReference>
<name>A0A9D2EC38_9MICO</name>
<keyword evidence="3 5" id="KW-1133">Transmembrane helix</keyword>
<dbReference type="PROSITE" id="PS50850">
    <property type="entry name" value="MFS"/>
    <property type="match status" value="1"/>
</dbReference>
<protein>
    <submittedName>
        <fullName evidence="7">MFS transporter</fullName>
    </submittedName>
</protein>
<organism evidence="7 8">
    <name type="scientific">Candidatus Ruania gallistercoris</name>
    <dbReference type="NCBI Taxonomy" id="2838746"/>
    <lineage>
        <taxon>Bacteria</taxon>
        <taxon>Bacillati</taxon>
        <taxon>Actinomycetota</taxon>
        <taxon>Actinomycetes</taxon>
        <taxon>Micrococcales</taxon>
        <taxon>Ruaniaceae</taxon>
        <taxon>Ruania</taxon>
    </lineage>
</organism>
<feature type="transmembrane region" description="Helical" evidence="5">
    <location>
        <begin position="79"/>
        <end position="97"/>
    </location>
</feature>
<evidence type="ECO:0000256" key="3">
    <source>
        <dbReference type="ARBA" id="ARBA00022989"/>
    </source>
</evidence>
<dbReference type="AlphaFoldDB" id="A0A9D2EC38"/>
<dbReference type="SUPFAM" id="SSF103473">
    <property type="entry name" value="MFS general substrate transporter"/>
    <property type="match status" value="1"/>
</dbReference>
<feature type="transmembrane region" description="Helical" evidence="5">
    <location>
        <begin position="282"/>
        <end position="300"/>
    </location>
</feature>
<dbReference type="Gene3D" id="1.20.1250.20">
    <property type="entry name" value="MFS general substrate transporter like domains"/>
    <property type="match status" value="1"/>
</dbReference>
<keyword evidence="4 5" id="KW-0472">Membrane</keyword>
<feature type="domain" description="Major facilitator superfamily (MFS) profile" evidence="6">
    <location>
        <begin position="11"/>
        <end position="349"/>
    </location>
</feature>
<evidence type="ECO:0000256" key="5">
    <source>
        <dbReference type="SAM" id="Phobius"/>
    </source>
</evidence>
<evidence type="ECO:0000256" key="4">
    <source>
        <dbReference type="ARBA" id="ARBA00023136"/>
    </source>
</evidence>
<comment type="subcellular location">
    <subcellularLocation>
        <location evidence="1">Cell membrane</location>
        <topology evidence="1">Multi-pass membrane protein</topology>
    </subcellularLocation>
</comment>
<feature type="non-terminal residue" evidence="7">
    <location>
        <position position="349"/>
    </location>
</feature>
<dbReference type="InterPro" id="IPR036259">
    <property type="entry name" value="MFS_trans_sf"/>
</dbReference>
<dbReference type="InterPro" id="IPR020846">
    <property type="entry name" value="MFS_dom"/>
</dbReference>
<evidence type="ECO:0000256" key="2">
    <source>
        <dbReference type="ARBA" id="ARBA00022692"/>
    </source>
</evidence>
<dbReference type="GO" id="GO:0005886">
    <property type="term" value="C:plasma membrane"/>
    <property type="evidence" value="ECO:0007669"/>
    <property type="project" value="UniProtKB-SubCell"/>
</dbReference>
<feature type="transmembrane region" description="Helical" evidence="5">
    <location>
        <begin position="166"/>
        <end position="185"/>
    </location>
</feature>
<dbReference type="EMBL" id="DXBY01000055">
    <property type="protein sequence ID" value="HIZ34728.1"/>
    <property type="molecule type" value="Genomic_DNA"/>
</dbReference>
<sequence>MTRGPDVPSRGLALLGIVVLAVNLRPAITAVGPVLPLLGDELRLSAFELGLLGALPVAVFALASSIVGHLVRRLGVERTAVLALGVLALASVLRSWPGPEANLWVGTVLIGAAVAVGNVTVPVIVKRDFPTATPLVTGIYVAVLGIFAGLAAAVAVPLAAASPLSWRLSLGGWAVLTLLALAVWVPRTRSVPEAAAGTTHSAPGVTGAGGLWRNRDAWLLSCYMGVQSGAFYLSLTWLPTVEQELGFSDVASGWHMFVLQILAIGGNLAAPVLMRRRPGVRFTATLPGLFMATGSIGLVLVPGAAVLWMCVIGLGTGLSFVVALTLIAVRAGDLHTAPRLSAMAQSVGY</sequence>
<evidence type="ECO:0000313" key="7">
    <source>
        <dbReference type="EMBL" id="HIZ34728.1"/>
    </source>
</evidence>
<feature type="transmembrane region" description="Helical" evidence="5">
    <location>
        <begin position="250"/>
        <end position="270"/>
    </location>
</feature>
<feature type="transmembrane region" description="Helical" evidence="5">
    <location>
        <begin position="137"/>
        <end position="160"/>
    </location>
</feature>
<feature type="transmembrane region" description="Helical" evidence="5">
    <location>
        <begin position="306"/>
        <end position="329"/>
    </location>
</feature>
<keyword evidence="2 5" id="KW-0812">Transmembrane</keyword>
<accession>A0A9D2EC38</accession>
<dbReference type="InterPro" id="IPR011701">
    <property type="entry name" value="MFS"/>
</dbReference>
<evidence type="ECO:0000259" key="6">
    <source>
        <dbReference type="PROSITE" id="PS50850"/>
    </source>
</evidence>
<feature type="transmembrane region" description="Helical" evidence="5">
    <location>
        <begin position="217"/>
        <end position="238"/>
    </location>
</feature>
<reference evidence="7" key="1">
    <citation type="journal article" date="2021" name="PeerJ">
        <title>Extensive microbial diversity within the chicken gut microbiome revealed by metagenomics and culture.</title>
        <authorList>
            <person name="Gilroy R."/>
            <person name="Ravi A."/>
            <person name="Getino M."/>
            <person name="Pursley I."/>
            <person name="Horton D.L."/>
            <person name="Alikhan N.F."/>
            <person name="Baker D."/>
            <person name="Gharbi K."/>
            <person name="Hall N."/>
            <person name="Watson M."/>
            <person name="Adriaenssens E.M."/>
            <person name="Foster-Nyarko E."/>
            <person name="Jarju S."/>
            <person name="Secka A."/>
            <person name="Antonio M."/>
            <person name="Oren A."/>
            <person name="Chaudhuri R.R."/>
            <person name="La Ragione R."/>
            <person name="Hildebrand F."/>
            <person name="Pallen M.J."/>
        </authorList>
    </citation>
    <scope>NUCLEOTIDE SEQUENCE</scope>
    <source>
        <strain evidence="7">ChiGjej4B4-7305</strain>
    </source>
</reference>
<comment type="caution">
    <text evidence="7">The sequence shown here is derived from an EMBL/GenBank/DDBJ whole genome shotgun (WGS) entry which is preliminary data.</text>
</comment>
<dbReference type="PANTHER" id="PTHR23523">
    <property type="match status" value="1"/>
</dbReference>
<dbReference type="InterPro" id="IPR052524">
    <property type="entry name" value="MFS_Cyanate_Porter"/>
</dbReference>